<evidence type="ECO:0000259" key="2">
    <source>
        <dbReference type="Pfam" id="PF02481"/>
    </source>
</evidence>
<feature type="domain" description="Smf/DprA SLOG" evidence="2">
    <location>
        <begin position="19"/>
        <end position="228"/>
    </location>
</feature>
<organism evidence="3 4">
    <name type="scientific">Candidatus Falkowbacteria bacterium GW2011_GWA2_39_24</name>
    <dbReference type="NCBI Taxonomy" id="1618634"/>
    <lineage>
        <taxon>Bacteria</taxon>
        <taxon>Candidatus Falkowiibacteriota</taxon>
    </lineage>
</organism>
<dbReference type="InterPro" id="IPR057666">
    <property type="entry name" value="DrpA_SLOG"/>
</dbReference>
<sequence>MVQVHPGAHMEDFPIYQISLDQPGYPQLLSQIYDPPAVLYARGNQLLLNQPALAMVGSRQHSSTASLIINQLMPELVSVGLTIISGLAIGIDTLVHQATLDCQGKTIAVLGNGLDNQSIYPRSNYQLAQNILQQGGLLLSEHPLGSQPQPWHFPRRNRLISGLSLGVVIVEAALPSGSLITAKHALEQGREVMAVPGSIMSAQTAGTNYLIKQGAGIITSAQDILDQLLLVRQ</sequence>
<dbReference type="Gene3D" id="3.40.50.450">
    <property type="match status" value="1"/>
</dbReference>
<dbReference type="NCBIfam" id="TIGR00732">
    <property type="entry name" value="dprA"/>
    <property type="match status" value="1"/>
</dbReference>
<dbReference type="AlphaFoldDB" id="A0A0G0NEH7"/>
<dbReference type="InterPro" id="IPR003488">
    <property type="entry name" value="DprA"/>
</dbReference>
<dbReference type="GO" id="GO:0009294">
    <property type="term" value="P:DNA-mediated transformation"/>
    <property type="evidence" value="ECO:0007669"/>
    <property type="project" value="InterPro"/>
</dbReference>
<dbReference type="Pfam" id="PF02481">
    <property type="entry name" value="DNA_processg_A"/>
    <property type="match status" value="1"/>
</dbReference>
<accession>A0A0G0NEH7</accession>
<reference evidence="3 4" key="1">
    <citation type="journal article" date="2015" name="Nature">
        <title>rRNA introns, odd ribosomes, and small enigmatic genomes across a large radiation of phyla.</title>
        <authorList>
            <person name="Brown C.T."/>
            <person name="Hug L.A."/>
            <person name="Thomas B.C."/>
            <person name="Sharon I."/>
            <person name="Castelle C.J."/>
            <person name="Singh A."/>
            <person name="Wilkins M.J."/>
            <person name="Williams K.H."/>
            <person name="Banfield J.F."/>
        </authorList>
    </citation>
    <scope>NUCLEOTIDE SEQUENCE [LARGE SCALE GENOMIC DNA]</scope>
</reference>
<evidence type="ECO:0000313" key="4">
    <source>
        <dbReference type="Proteomes" id="UP000034048"/>
    </source>
</evidence>
<evidence type="ECO:0000256" key="1">
    <source>
        <dbReference type="ARBA" id="ARBA00006525"/>
    </source>
</evidence>
<dbReference type="Proteomes" id="UP000034048">
    <property type="component" value="Unassembled WGS sequence"/>
</dbReference>
<dbReference type="PANTHER" id="PTHR43022">
    <property type="entry name" value="PROTEIN SMF"/>
    <property type="match status" value="1"/>
</dbReference>
<proteinExistence type="inferred from homology"/>
<dbReference type="EMBL" id="LBWS01000025">
    <property type="protein sequence ID" value="KKR14544.1"/>
    <property type="molecule type" value="Genomic_DNA"/>
</dbReference>
<dbReference type="SUPFAM" id="SSF102405">
    <property type="entry name" value="MCP/YpsA-like"/>
    <property type="match status" value="1"/>
</dbReference>
<dbReference type="PANTHER" id="PTHR43022:SF1">
    <property type="entry name" value="PROTEIN SMF"/>
    <property type="match status" value="1"/>
</dbReference>
<evidence type="ECO:0000313" key="3">
    <source>
        <dbReference type="EMBL" id="KKR14544.1"/>
    </source>
</evidence>
<protein>
    <submittedName>
        <fullName evidence="3">Protecting protein DprA protein</fullName>
    </submittedName>
</protein>
<comment type="similarity">
    <text evidence="1">Belongs to the DprA/Smf family.</text>
</comment>
<name>A0A0G0NEH7_9BACT</name>
<gene>
    <name evidence="3" type="ORF">UT42_C0025G0003</name>
</gene>
<comment type="caution">
    <text evidence="3">The sequence shown here is derived from an EMBL/GenBank/DDBJ whole genome shotgun (WGS) entry which is preliminary data.</text>
</comment>